<dbReference type="PROSITE" id="PS51257">
    <property type="entry name" value="PROKAR_LIPOPROTEIN"/>
    <property type="match status" value="1"/>
</dbReference>
<evidence type="ECO:0000313" key="2">
    <source>
        <dbReference type="EMBL" id="EGF50117.1"/>
    </source>
</evidence>
<dbReference type="Pfam" id="PF15890">
    <property type="entry name" value="Peptidase_Mx1"/>
    <property type="match status" value="1"/>
</dbReference>
<dbReference type="Gene3D" id="3.40.390.70">
    <property type="match status" value="1"/>
</dbReference>
<proteinExistence type="predicted"/>
<dbReference type="EMBL" id="AFBM01000030">
    <property type="protein sequence ID" value="EGF50117.1"/>
    <property type="molecule type" value="Genomic_DNA"/>
</dbReference>
<feature type="chain" id="PRO_5046214833" description="Substrate import-associated zinc metallohydrolase lipoprotein" evidence="1">
    <location>
        <begin position="28"/>
        <end position="318"/>
    </location>
</feature>
<evidence type="ECO:0000256" key="1">
    <source>
        <dbReference type="SAM" id="SignalP"/>
    </source>
</evidence>
<dbReference type="NCBIfam" id="TIGR04549">
    <property type="entry name" value="LP_HExxH_w_tonB"/>
    <property type="match status" value="1"/>
</dbReference>
<keyword evidence="1" id="KW-0732">Signal</keyword>
<name>A0ABN0CKV6_9BACE</name>
<evidence type="ECO:0000313" key="3">
    <source>
        <dbReference type="Proteomes" id="UP000010321"/>
    </source>
</evidence>
<feature type="signal peptide" evidence="1">
    <location>
        <begin position="1"/>
        <end position="27"/>
    </location>
</feature>
<sequence>MIKNKKRDMKRYIVYSLLVLTVSLLFASCNQDTDIDYNNSIFTEENEPEESAFDKWVISNYTNPYNILLKYRMEDKESDMTHVLVPATYEKSVVLAKIVKHVWLEAYDETTGNPNFLRHYVPKILHFIGSPAYEDNGTMVVGTAEGGMKITLYNVNDIDPENIDVNMLNEYYFQTMHHEFAHILHQTKNFDPSFERITENSYVGSDWYIKTDPVTGVSTSRSDSDAWKEGFVTAYAMSEPREDFVENIAMYVVNTEAYWNNMLANAGDTGRALIERKFDIVYDYMLQTWGIDLDRLRQVVLRRQGEIANGELDLSVIK</sequence>
<dbReference type="Proteomes" id="UP000010321">
    <property type="component" value="Unassembled WGS sequence"/>
</dbReference>
<keyword evidence="3" id="KW-1185">Reference proteome</keyword>
<dbReference type="InterPro" id="IPR030890">
    <property type="entry name" value="LP_HExxH_w_TonB"/>
</dbReference>
<protein>
    <recommendedName>
        <fullName evidence="4">Substrate import-associated zinc metallohydrolase lipoprotein</fullName>
    </recommendedName>
</protein>
<evidence type="ECO:0008006" key="4">
    <source>
        <dbReference type="Google" id="ProtNLM"/>
    </source>
</evidence>
<organism evidence="2 3">
    <name type="scientific">Bacteroides clarus YIT 12056</name>
    <dbReference type="NCBI Taxonomy" id="762984"/>
    <lineage>
        <taxon>Bacteria</taxon>
        <taxon>Pseudomonadati</taxon>
        <taxon>Bacteroidota</taxon>
        <taxon>Bacteroidia</taxon>
        <taxon>Bacteroidales</taxon>
        <taxon>Bacteroidaceae</taxon>
        <taxon>Bacteroides</taxon>
    </lineage>
</organism>
<accession>A0ABN0CKV6</accession>
<comment type="caution">
    <text evidence="2">The sequence shown here is derived from an EMBL/GenBank/DDBJ whole genome shotgun (WGS) entry which is preliminary data.</text>
</comment>
<gene>
    <name evidence="2" type="ORF">HMPREF9445_02697</name>
</gene>
<reference evidence="2 3" key="1">
    <citation type="submission" date="2011-02" db="EMBL/GenBank/DDBJ databases">
        <authorList>
            <person name="Weinstock G."/>
            <person name="Sodergren E."/>
            <person name="Clifton S."/>
            <person name="Fulton L."/>
            <person name="Fulton B."/>
            <person name="Courtney L."/>
            <person name="Fronick C."/>
            <person name="Harrison M."/>
            <person name="Strong C."/>
            <person name="Farmer C."/>
            <person name="Delahaunty K."/>
            <person name="Markovic C."/>
            <person name="Hall O."/>
            <person name="Minx P."/>
            <person name="Tomlinson C."/>
            <person name="Mitreva M."/>
            <person name="Hou S."/>
            <person name="Chen J."/>
            <person name="Wollam A."/>
            <person name="Pepin K.H."/>
            <person name="Johnson M."/>
            <person name="Bhonagiri V."/>
            <person name="Zhang X."/>
            <person name="Suruliraj S."/>
            <person name="Warren W."/>
            <person name="Chinwalla A."/>
            <person name="Mardis E.R."/>
            <person name="Wilson R.K."/>
        </authorList>
    </citation>
    <scope>NUCLEOTIDE SEQUENCE [LARGE SCALE GENOMIC DNA]</scope>
    <source>
        <strain evidence="2 3">YIT 12056</strain>
    </source>
</reference>